<evidence type="ECO:0000256" key="2">
    <source>
        <dbReference type="SAM" id="SignalP"/>
    </source>
</evidence>
<evidence type="ECO:0008006" key="5">
    <source>
        <dbReference type="Google" id="ProtNLM"/>
    </source>
</evidence>
<feature type="compositionally biased region" description="Low complexity" evidence="1">
    <location>
        <begin position="406"/>
        <end position="424"/>
    </location>
</feature>
<feature type="region of interest" description="Disordered" evidence="1">
    <location>
        <begin position="319"/>
        <end position="449"/>
    </location>
</feature>
<feature type="compositionally biased region" description="Low complexity" evidence="1">
    <location>
        <begin position="326"/>
        <end position="378"/>
    </location>
</feature>
<organism evidence="3 4">
    <name type="scientific">Nannocystis exedens</name>
    <dbReference type="NCBI Taxonomy" id="54"/>
    <lineage>
        <taxon>Bacteria</taxon>
        <taxon>Pseudomonadati</taxon>
        <taxon>Myxococcota</taxon>
        <taxon>Polyangia</taxon>
        <taxon>Nannocystales</taxon>
        <taxon>Nannocystaceae</taxon>
        <taxon>Nannocystis</taxon>
    </lineage>
</organism>
<keyword evidence="4" id="KW-1185">Reference proteome</keyword>
<dbReference type="EMBL" id="FOMX01000028">
    <property type="protein sequence ID" value="SFF08947.1"/>
    <property type="molecule type" value="Genomic_DNA"/>
</dbReference>
<feature type="compositionally biased region" description="Gly residues" evidence="1">
    <location>
        <begin position="379"/>
        <end position="405"/>
    </location>
</feature>
<dbReference type="RefSeq" id="WP_143141157.1">
    <property type="nucleotide sequence ID" value="NZ_FOMX01000028.1"/>
</dbReference>
<protein>
    <recommendedName>
        <fullName evidence="5">MYXO-CTERM domain-containing protein</fullName>
    </recommendedName>
</protein>
<evidence type="ECO:0000256" key="1">
    <source>
        <dbReference type="SAM" id="MobiDB-lite"/>
    </source>
</evidence>
<dbReference type="STRING" id="54.SAMN02745121_06863"/>
<gene>
    <name evidence="3" type="ORF">SAMN02745121_06863</name>
</gene>
<keyword evidence="2" id="KW-0732">Signal</keyword>
<reference evidence="4" key="1">
    <citation type="submission" date="2016-10" db="EMBL/GenBank/DDBJ databases">
        <authorList>
            <person name="Varghese N."/>
            <person name="Submissions S."/>
        </authorList>
    </citation>
    <scope>NUCLEOTIDE SEQUENCE [LARGE SCALE GENOMIC DNA]</scope>
    <source>
        <strain evidence="4">ATCC 25963</strain>
    </source>
</reference>
<sequence>MALFALSASIPLAVAALMPAEVAACSPGPPNGPCFYADQWASLAPVNAAAIPIDGVLVLQGAQTGPSPEAEWLDDITFTVTRDGQPVAGALETTGIDDVLIWRPAAPLVPGATYKVQGALDNPDEDPEGEECGPDLLPLVFEFHADAGPAAPLATLTTEPKGKVTITPQIADLDALVCCDDAIPFGTETDDCKYEIKWNQGACASLVGEGRLDVTVTTKGVPASTLAMTSRRLVVEGVPGATFVGADPTLSSLAPVWTQVLVRNLASGETVLSEAQCVGDEVAGSLGEQQIDPSPVLAELCAGPAYECNVQDDVWQPDACSPWPAEMGDTMGTSDTDGDTTSSTGTDGDTTGTTGTAGETTSATESGEDVTGAPTSGTAGTGGVTTGDTGTGGEPTGTTGTGGGPTSETGTPGESTGASGTAGDSDSDAKRGQDETPGSGCACDSGGRPDALVMVAGWMAFARRRRRR</sequence>
<evidence type="ECO:0000313" key="4">
    <source>
        <dbReference type="Proteomes" id="UP000199400"/>
    </source>
</evidence>
<name>A0A1I2FW05_9BACT</name>
<evidence type="ECO:0000313" key="3">
    <source>
        <dbReference type="EMBL" id="SFF08947.1"/>
    </source>
</evidence>
<feature type="signal peptide" evidence="2">
    <location>
        <begin position="1"/>
        <end position="23"/>
    </location>
</feature>
<accession>A0A1I2FW05</accession>
<feature type="chain" id="PRO_5011515264" description="MYXO-CTERM domain-containing protein" evidence="2">
    <location>
        <begin position="24"/>
        <end position="468"/>
    </location>
</feature>
<dbReference type="Proteomes" id="UP000199400">
    <property type="component" value="Unassembled WGS sequence"/>
</dbReference>
<proteinExistence type="predicted"/>
<dbReference type="AlphaFoldDB" id="A0A1I2FW05"/>